<dbReference type="InterPro" id="IPR003593">
    <property type="entry name" value="AAA+_ATPase"/>
</dbReference>
<organism evidence="7">
    <name type="scientific">candidate division WOR-3 bacterium</name>
    <dbReference type="NCBI Taxonomy" id="2052148"/>
    <lineage>
        <taxon>Bacteria</taxon>
        <taxon>Bacteria division WOR-3</taxon>
    </lineage>
</organism>
<keyword evidence="3 5" id="KW-0067">ATP-binding</keyword>
<dbReference type="InterPro" id="IPR050206">
    <property type="entry name" value="FtsK/SpoIIIE/SftA"/>
</dbReference>
<comment type="similarity">
    <text evidence="1">Belongs to the FtsK/SpoIIIE/SftA family.</text>
</comment>
<evidence type="ECO:0000256" key="2">
    <source>
        <dbReference type="ARBA" id="ARBA00022741"/>
    </source>
</evidence>
<dbReference type="PROSITE" id="PS50901">
    <property type="entry name" value="FTSK"/>
    <property type="match status" value="1"/>
</dbReference>
<dbReference type="InterPro" id="IPR018541">
    <property type="entry name" value="Ftsk_gamma"/>
</dbReference>
<name>A0A7C1WKU8_UNCW3</name>
<evidence type="ECO:0000313" key="7">
    <source>
        <dbReference type="EMBL" id="HEE17926.1"/>
    </source>
</evidence>
<gene>
    <name evidence="7" type="ORF">ENP62_00020</name>
</gene>
<dbReference type="CDD" id="cd01127">
    <property type="entry name" value="TrwB_TraG_TraD_VirD4"/>
    <property type="match status" value="1"/>
</dbReference>
<dbReference type="SUPFAM" id="SSF46785">
    <property type="entry name" value="Winged helix' DNA-binding domain"/>
    <property type="match status" value="1"/>
</dbReference>
<evidence type="ECO:0000256" key="1">
    <source>
        <dbReference type="ARBA" id="ARBA00006474"/>
    </source>
</evidence>
<dbReference type="SUPFAM" id="SSF52540">
    <property type="entry name" value="P-loop containing nucleoside triphosphate hydrolases"/>
    <property type="match status" value="1"/>
</dbReference>
<feature type="domain" description="FtsK" evidence="6">
    <location>
        <begin position="227"/>
        <end position="417"/>
    </location>
</feature>
<dbReference type="AlphaFoldDB" id="A0A7C1WKU8"/>
<proteinExistence type="inferred from homology"/>
<dbReference type="SMART" id="SM00382">
    <property type="entry name" value="AAA"/>
    <property type="match status" value="1"/>
</dbReference>
<dbReference type="SMART" id="SM00843">
    <property type="entry name" value="Ftsk_gamma"/>
    <property type="match status" value="1"/>
</dbReference>
<keyword evidence="2 5" id="KW-0547">Nucleotide-binding</keyword>
<evidence type="ECO:0000256" key="4">
    <source>
        <dbReference type="ARBA" id="ARBA00023125"/>
    </source>
</evidence>
<dbReference type="PANTHER" id="PTHR22683:SF41">
    <property type="entry name" value="DNA TRANSLOCASE FTSK"/>
    <property type="match status" value="1"/>
</dbReference>
<dbReference type="InterPro" id="IPR041027">
    <property type="entry name" value="FtsK_alpha"/>
</dbReference>
<dbReference type="Gene3D" id="3.40.50.300">
    <property type="entry name" value="P-loop containing nucleotide triphosphate hydrolases"/>
    <property type="match status" value="1"/>
</dbReference>
<dbReference type="Pfam" id="PF17854">
    <property type="entry name" value="FtsK_alpha"/>
    <property type="match status" value="1"/>
</dbReference>
<dbReference type="GO" id="GO:0005524">
    <property type="term" value="F:ATP binding"/>
    <property type="evidence" value="ECO:0007669"/>
    <property type="project" value="UniProtKB-UniRule"/>
</dbReference>
<dbReference type="PANTHER" id="PTHR22683">
    <property type="entry name" value="SPORULATION PROTEIN RELATED"/>
    <property type="match status" value="1"/>
</dbReference>
<keyword evidence="4" id="KW-0238">DNA-binding</keyword>
<dbReference type="Pfam" id="PF09397">
    <property type="entry name" value="FtsK_gamma"/>
    <property type="match status" value="1"/>
</dbReference>
<dbReference type="GO" id="GO:0003677">
    <property type="term" value="F:DNA binding"/>
    <property type="evidence" value="ECO:0007669"/>
    <property type="project" value="UniProtKB-KW"/>
</dbReference>
<dbReference type="InterPro" id="IPR036388">
    <property type="entry name" value="WH-like_DNA-bd_sf"/>
</dbReference>
<dbReference type="EMBL" id="DSKA01000002">
    <property type="protein sequence ID" value="HEE17926.1"/>
    <property type="molecule type" value="Genomic_DNA"/>
</dbReference>
<sequence>MLLVTGLLILLAFSGSSMSFSHRWLKAAGSWLVERLRRRPRMPAPEVPVQPPPEPAGETPAVETAEVEPPVVITAPKPVKKPVRINLDDFQQEFLARLDQPGPQDKIFKDPAEAQAEGELLMKKLREFGVDGKLTAILSGPLITRFELEPAPGVRCGGIESLADDIALALSAERVRILAPIPGKSAVGVEIPNKSRRTVYLKEVLTSDAFRQLDSPLGFALGTTITGEPYCADLRQMPHVLIAGTTGSGKSVCINTIIMSIIYRSTPEEVRFLTIDPKQLELPIYNPIPHLLSRTTIDPERVVDELTRIVEIMEARYSEFAELGVRDITSFNACCEEVGKRKKPYIVVIIDELADLMQRAPAEIEARIIRLAQMSRAVGIHLVLATQRPSVDVITGLIKANFPCRIAFQVATKVDSRTILDANGAESLLGRGDMLFLPPGKGEAVRLHGCFVSERAAKQVVELWAVRYLTGLLSELVEDAAEKAQALVEADVVEVLYDPRRARGRKLELLREILPAEIVDSLLQRRYYEPLEEELAAVRAERRADAGNGNEYDEYFAEAARQVVIHREASVSMLQRRLDVGWARAGRIIDQLERAGIVGPHAGSKPRKVLVNDEQELEQKLKQLFGEKQ</sequence>
<evidence type="ECO:0000256" key="3">
    <source>
        <dbReference type="ARBA" id="ARBA00022840"/>
    </source>
</evidence>
<dbReference type="Gene3D" id="3.30.980.40">
    <property type="match status" value="1"/>
</dbReference>
<dbReference type="Gene3D" id="1.10.10.10">
    <property type="entry name" value="Winged helix-like DNA-binding domain superfamily/Winged helix DNA-binding domain"/>
    <property type="match status" value="1"/>
</dbReference>
<evidence type="ECO:0000256" key="5">
    <source>
        <dbReference type="PROSITE-ProRule" id="PRU00289"/>
    </source>
</evidence>
<protein>
    <submittedName>
        <fullName evidence="7">DNA translocase FtsK</fullName>
    </submittedName>
</protein>
<dbReference type="InterPro" id="IPR036390">
    <property type="entry name" value="WH_DNA-bd_sf"/>
</dbReference>
<dbReference type="InterPro" id="IPR002543">
    <property type="entry name" value="FtsK_dom"/>
</dbReference>
<accession>A0A7C1WKU8</accession>
<comment type="caution">
    <text evidence="7">The sequence shown here is derived from an EMBL/GenBank/DDBJ whole genome shotgun (WGS) entry which is preliminary data.</text>
</comment>
<reference evidence="7" key="1">
    <citation type="journal article" date="2020" name="mSystems">
        <title>Genome- and Community-Level Interaction Insights into Carbon Utilization and Element Cycling Functions of Hydrothermarchaeota in Hydrothermal Sediment.</title>
        <authorList>
            <person name="Zhou Z."/>
            <person name="Liu Y."/>
            <person name="Xu W."/>
            <person name="Pan J."/>
            <person name="Luo Z.H."/>
            <person name="Li M."/>
        </authorList>
    </citation>
    <scope>NUCLEOTIDE SEQUENCE [LARGE SCALE GENOMIC DNA]</scope>
    <source>
        <strain evidence="7">SpSt-236</strain>
    </source>
</reference>
<dbReference type="Pfam" id="PF01580">
    <property type="entry name" value="FtsK_SpoIIIE"/>
    <property type="match status" value="1"/>
</dbReference>
<dbReference type="InterPro" id="IPR027417">
    <property type="entry name" value="P-loop_NTPase"/>
</dbReference>
<feature type="binding site" evidence="5">
    <location>
        <begin position="244"/>
        <end position="251"/>
    </location>
    <ligand>
        <name>ATP</name>
        <dbReference type="ChEBI" id="CHEBI:30616"/>
    </ligand>
</feature>
<evidence type="ECO:0000259" key="6">
    <source>
        <dbReference type="PROSITE" id="PS50901"/>
    </source>
</evidence>